<dbReference type="OrthoDB" id="19679at2759"/>
<proteinExistence type="inferred from homology"/>
<evidence type="ECO:0000313" key="6">
    <source>
        <dbReference type="Proteomes" id="UP000186922"/>
    </source>
</evidence>
<feature type="region of interest" description="Disordered" evidence="4">
    <location>
        <begin position="1"/>
        <end position="21"/>
    </location>
</feature>
<evidence type="ECO:0000256" key="2">
    <source>
        <dbReference type="ARBA" id="ARBA00009072"/>
    </source>
</evidence>
<feature type="compositionally biased region" description="Polar residues" evidence="4">
    <location>
        <begin position="80"/>
        <end position="111"/>
    </location>
</feature>
<evidence type="ECO:0000313" key="5">
    <source>
        <dbReference type="EMBL" id="GAV05507.1"/>
    </source>
</evidence>
<sequence>MALLPVSNDKTAANADGDVFKTPMVPKKRKKVLEEEVYTEELEKIIQRDFFPDLKKLQAQNDYLDAEARNDVAKIRQLQMQYRPTPKRPNTSASSIGASPLTFETPSTFETLPSPLTRAASRDSDPLSKDSNPIPSKAPSGIENQTADVTVEKKIGLDAYLTKVTSEDNASFDEVMEESDKKHRSRYPWLYEEDQSKKFKKPMVPALAIKAEGNHAMMIEYEVLPNSVDTWDYRARNNVMNNPEGAEFTAAEQEVRDTQKIVVQHHNTRFKCDPWRDVDVSPDTAAVAALGKIGPDGKEILPNATPKVNGYSFMPSPSPMPGVGESPMMTWGEIEGTPFALDASDTPMLSRTPGPQFKIPDVPERDKLHHELVDTVGRRHRVKRENALQSVRSLAAATPKFGSALSAERLSGLSPAAQRLATKRLGIRLGTDKVLSASYTPSPKRSSRTPIGSSRGSVTPIARTPATPSITDNLLDIRKPASSGK</sequence>
<comment type="similarity">
    <text evidence="2">Belongs to the ESS2 family.</text>
</comment>
<comment type="subcellular location">
    <subcellularLocation>
        <location evidence="1">Nucleus</location>
    </subcellularLocation>
</comment>
<reference evidence="5 6" key="1">
    <citation type="journal article" date="2016" name="Nat. Commun.">
        <title>Extremotolerant tardigrade genome and improved radiotolerance of human cultured cells by tardigrade-unique protein.</title>
        <authorList>
            <person name="Hashimoto T."/>
            <person name="Horikawa D.D."/>
            <person name="Saito Y."/>
            <person name="Kuwahara H."/>
            <person name="Kozuka-Hata H."/>
            <person name="Shin-I T."/>
            <person name="Minakuchi Y."/>
            <person name="Ohishi K."/>
            <person name="Motoyama A."/>
            <person name="Aizu T."/>
            <person name="Enomoto A."/>
            <person name="Kondo K."/>
            <person name="Tanaka S."/>
            <person name="Hara Y."/>
            <person name="Koshikawa S."/>
            <person name="Sagara H."/>
            <person name="Miura T."/>
            <person name="Yokobori S."/>
            <person name="Miyagawa K."/>
            <person name="Suzuki Y."/>
            <person name="Kubo T."/>
            <person name="Oyama M."/>
            <person name="Kohara Y."/>
            <person name="Fujiyama A."/>
            <person name="Arakawa K."/>
            <person name="Katayama T."/>
            <person name="Toyoda A."/>
            <person name="Kunieda T."/>
        </authorList>
    </citation>
    <scope>NUCLEOTIDE SEQUENCE [LARGE SCALE GENOMIC DNA]</scope>
    <source>
        <strain evidence="5 6">YOKOZUNA-1</strain>
    </source>
</reference>
<organism evidence="5 6">
    <name type="scientific">Ramazzottius varieornatus</name>
    <name type="common">Water bear</name>
    <name type="synonym">Tardigrade</name>
    <dbReference type="NCBI Taxonomy" id="947166"/>
    <lineage>
        <taxon>Eukaryota</taxon>
        <taxon>Metazoa</taxon>
        <taxon>Ecdysozoa</taxon>
        <taxon>Tardigrada</taxon>
        <taxon>Eutardigrada</taxon>
        <taxon>Parachela</taxon>
        <taxon>Hypsibioidea</taxon>
        <taxon>Ramazzottiidae</taxon>
        <taxon>Ramazzottius</taxon>
    </lineage>
</organism>
<evidence type="ECO:0000256" key="1">
    <source>
        <dbReference type="ARBA" id="ARBA00004123"/>
    </source>
</evidence>
<dbReference type="STRING" id="947166.A0A1D1VVL4"/>
<name>A0A1D1VVL4_RAMVA</name>
<gene>
    <name evidence="5" type="primary">RvY_15628-1</name>
    <name evidence="5" type="synonym">RvY_15628.1</name>
    <name evidence="5" type="ORF">RvY_15628</name>
</gene>
<dbReference type="EMBL" id="BDGG01000012">
    <property type="protein sequence ID" value="GAV05507.1"/>
    <property type="molecule type" value="Genomic_DNA"/>
</dbReference>
<keyword evidence="6" id="KW-1185">Reference proteome</keyword>
<evidence type="ECO:0000256" key="3">
    <source>
        <dbReference type="ARBA" id="ARBA00023242"/>
    </source>
</evidence>
<dbReference type="Pfam" id="PF09751">
    <property type="entry name" value="Es2"/>
    <property type="match status" value="1"/>
</dbReference>
<accession>A0A1D1VVL4</accession>
<comment type="caution">
    <text evidence="5">The sequence shown here is derived from an EMBL/GenBank/DDBJ whole genome shotgun (WGS) entry which is preliminary data.</text>
</comment>
<protein>
    <submittedName>
        <fullName evidence="5">Uncharacterized protein</fullName>
    </submittedName>
</protein>
<dbReference type="PANTHER" id="PTHR12940:SF0">
    <property type="entry name" value="SPLICING FACTOR ESS-2 HOMOLOG"/>
    <property type="match status" value="1"/>
</dbReference>
<keyword evidence="3" id="KW-0539">Nucleus</keyword>
<dbReference type="AlphaFoldDB" id="A0A1D1VVL4"/>
<dbReference type="InterPro" id="IPR019148">
    <property type="entry name" value="Nuclear_protein_DGCR14_ESS-2"/>
</dbReference>
<feature type="region of interest" description="Disordered" evidence="4">
    <location>
        <begin position="436"/>
        <end position="485"/>
    </location>
</feature>
<evidence type="ECO:0000256" key="4">
    <source>
        <dbReference type="SAM" id="MobiDB-lite"/>
    </source>
</evidence>
<dbReference type="Proteomes" id="UP000186922">
    <property type="component" value="Unassembled WGS sequence"/>
</dbReference>
<dbReference type="PANTHER" id="PTHR12940">
    <property type="entry name" value="ES-2 PROTEIN - RELATED"/>
    <property type="match status" value="1"/>
</dbReference>
<dbReference type="GO" id="GO:0071013">
    <property type="term" value="C:catalytic step 2 spliceosome"/>
    <property type="evidence" value="ECO:0007669"/>
    <property type="project" value="TreeGrafter"/>
</dbReference>
<feature type="region of interest" description="Disordered" evidence="4">
    <location>
        <begin position="80"/>
        <end position="145"/>
    </location>
</feature>
<feature type="compositionally biased region" description="Polar residues" evidence="4">
    <location>
        <begin position="437"/>
        <end position="457"/>
    </location>
</feature>